<organism evidence="4 5">
    <name type="scientific">Defluviicoccus vanus</name>
    <dbReference type="NCBI Taxonomy" id="111831"/>
    <lineage>
        <taxon>Bacteria</taxon>
        <taxon>Pseudomonadati</taxon>
        <taxon>Pseudomonadota</taxon>
        <taxon>Alphaproteobacteria</taxon>
        <taxon>Rhodospirillales</taxon>
        <taxon>Rhodospirillaceae</taxon>
        <taxon>Defluviicoccus</taxon>
    </lineage>
</organism>
<protein>
    <submittedName>
        <fullName evidence="4">Dienelactone hydrolase family protein</fullName>
    </submittedName>
</protein>
<dbReference type="EMBL" id="CP053923">
    <property type="protein sequence ID" value="QNT69827.1"/>
    <property type="molecule type" value="Genomic_DNA"/>
</dbReference>
<gene>
    <name evidence="4" type="ORF">HQ394_11505</name>
</gene>
<reference evidence="4 5" key="1">
    <citation type="submission" date="2020-05" db="EMBL/GenBank/DDBJ databases">
        <title>Complete closed genome sequence of Defluviicoccus vanus.</title>
        <authorList>
            <person name="Bessarab I."/>
            <person name="Arumugam K."/>
            <person name="Maszenan A.M."/>
            <person name="Seviour R.J."/>
            <person name="Williams R.B."/>
        </authorList>
    </citation>
    <scope>NUCLEOTIDE SEQUENCE [LARGE SCALE GENOMIC DNA]</scope>
    <source>
        <strain evidence="4 5">Ben 114</strain>
    </source>
</reference>
<dbReference type="InterPro" id="IPR050565">
    <property type="entry name" value="LYPA1-2/EST-like"/>
</dbReference>
<accession>A0A7H1N291</accession>
<name>A0A7H1N291_9PROT</name>
<evidence type="ECO:0000313" key="5">
    <source>
        <dbReference type="Proteomes" id="UP000516369"/>
    </source>
</evidence>
<dbReference type="PANTHER" id="PTHR10655">
    <property type="entry name" value="LYSOPHOSPHOLIPASE-RELATED"/>
    <property type="match status" value="1"/>
</dbReference>
<dbReference type="GO" id="GO:0016787">
    <property type="term" value="F:hydrolase activity"/>
    <property type="evidence" value="ECO:0007669"/>
    <property type="project" value="UniProtKB-KW"/>
</dbReference>
<dbReference type="PANTHER" id="PTHR10655:SF17">
    <property type="entry name" value="LYSOPHOSPHOLIPASE-LIKE PROTEIN 1"/>
    <property type="match status" value="1"/>
</dbReference>
<dbReference type="Gene3D" id="3.40.50.1820">
    <property type="entry name" value="alpha/beta hydrolase"/>
    <property type="match status" value="1"/>
</dbReference>
<sequence length="224" mass="23577">MAVLPPLDGPRLPPAGDAPADLLVVLLHGVGADGADLIALAELYRQLLPRAAFVAPNAPLRFDMAPFGFMWFSLQNFDAETRSRGVRAAQPLLEAFLAAELAHHGLGPDRLVLLGFSQGAMMALHVGLRQDAPPAAIISHSGMLVDADRLAAEIRCRPPVLLTHGTDDDVLPAANLPIAEAALVAASVPVEAHLLPNLGHGIDEATLRIAITFLARTLNGRHPG</sequence>
<evidence type="ECO:0000259" key="3">
    <source>
        <dbReference type="Pfam" id="PF02230"/>
    </source>
</evidence>
<dbReference type="Proteomes" id="UP000516369">
    <property type="component" value="Chromosome"/>
</dbReference>
<dbReference type="KEGG" id="dvn:HQ394_11505"/>
<dbReference type="RefSeq" id="WP_190260340.1">
    <property type="nucleotide sequence ID" value="NZ_CP053923.1"/>
</dbReference>
<keyword evidence="5" id="KW-1185">Reference proteome</keyword>
<evidence type="ECO:0000256" key="2">
    <source>
        <dbReference type="ARBA" id="ARBA00022801"/>
    </source>
</evidence>
<dbReference type="InterPro" id="IPR029058">
    <property type="entry name" value="AB_hydrolase_fold"/>
</dbReference>
<feature type="domain" description="Phospholipase/carboxylesterase/thioesterase" evidence="3">
    <location>
        <begin position="16"/>
        <end position="216"/>
    </location>
</feature>
<evidence type="ECO:0000313" key="4">
    <source>
        <dbReference type="EMBL" id="QNT69827.1"/>
    </source>
</evidence>
<dbReference type="Pfam" id="PF02230">
    <property type="entry name" value="Abhydrolase_2"/>
    <property type="match status" value="1"/>
</dbReference>
<keyword evidence="2 4" id="KW-0378">Hydrolase</keyword>
<evidence type="ECO:0000256" key="1">
    <source>
        <dbReference type="ARBA" id="ARBA00006499"/>
    </source>
</evidence>
<dbReference type="InterPro" id="IPR003140">
    <property type="entry name" value="PLipase/COase/thioEstase"/>
</dbReference>
<dbReference type="AlphaFoldDB" id="A0A7H1N291"/>
<comment type="similarity">
    <text evidence="1">Belongs to the AB hydrolase superfamily. AB hydrolase 2 family.</text>
</comment>
<dbReference type="SUPFAM" id="SSF53474">
    <property type="entry name" value="alpha/beta-Hydrolases"/>
    <property type="match status" value="1"/>
</dbReference>
<proteinExistence type="inferred from homology"/>